<dbReference type="PROSITE" id="PS00039">
    <property type="entry name" value="DEAD_ATP_HELICASE"/>
    <property type="match status" value="1"/>
</dbReference>
<dbReference type="InterPro" id="IPR000629">
    <property type="entry name" value="RNA-helicase_DEAD-box_CS"/>
</dbReference>
<keyword evidence="12" id="KW-1185">Reference proteome</keyword>
<dbReference type="SMART" id="SM00487">
    <property type="entry name" value="DEXDc"/>
    <property type="match status" value="1"/>
</dbReference>
<feature type="compositionally biased region" description="Basic and acidic residues" evidence="8">
    <location>
        <begin position="608"/>
        <end position="617"/>
    </location>
</feature>
<evidence type="ECO:0000256" key="8">
    <source>
        <dbReference type="SAM" id="MobiDB-lite"/>
    </source>
</evidence>
<keyword evidence="3 6" id="KW-0347">Helicase</keyword>
<feature type="compositionally biased region" description="Basic and acidic residues" evidence="8">
    <location>
        <begin position="478"/>
        <end position="493"/>
    </location>
</feature>
<protein>
    <recommendedName>
        <fullName evidence="7">ATP-dependent RNA helicase</fullName>
        <ecNumber evidence="7">3.6.4.13</ecNumber>
    </recommendedName>
</protein>
<dbReference type="AlphaFoldDB" id="A0A5B8MJY2"/>
<feature type="compositionally biased region" description="Gly residues" evidence="8">
    <location>
        <begin position="466"/>
        <end position="475"/>
    </location>
</feature>
<reference evidence="11 12" key="1">
    <citation type="submission" date="2018-07" db="EMBL/GenBank/DDBJ databases">
        <title>The complete nuclear genome of the prasinophyte Chloropicon primus (CCMP1205).</title>
        <authorList>
            <person name="Pombert J.-F."/>
            <person name="Otis C."/>
            <person name="Turmel M."/>
            <person name="Lemieux C."/>
        </authorList>
    </citation>
    <scope>NUCLEOTIDE SEQUENCE [LARGE SCALE GENOMIC DNA]</scope>
    <source>
        <strain evidence="11 12">CCMP1205</strain>
    </source>
</reference>
<dbReference type="GO" id="GO:0005524">
    <property type="term" value="F:ATP binding"/>
    <property type="evidence" value="ECO:0007669"/>
    <property type="project" value="UniProtKB-UniRule"/>
</dbReference>
<dbReference type="Gene3D" id="3.40.50.300">
    <property type="entry name" value="P-loop containing nucleotide triphosphate hydrolases"/>
    <property type="match status" value="2"/>
</dbReference>
<evidence type="ECO:0000313" key="11">
    <source>
        <dbReference type="EMBL" id="QDZ20763.1"/>
    </source>
</evidence>
<comment type="catalytic activity">
    <reaction evidence="7">
        <text>ATP + H2O = ADP + phosphate + H(+)</text>
        <dbReference type="Rhea" id="RHEA:13065"/>
        <dbReference type="ChEBI" id="CHEBI:15377"/>
        <dbReference type="ChEBI" id="CHEBI:15378"/>
        <dbReference type="ChEBI" id="CHEBI:30616"/>
        <dbReference type="ChEBI" id="CHEBI:43474"/>
        <dbReference type="ChEBI" id="CHEBI:456216"/>
        <dbReference type="EC" id="3.6.4.13"/>
    </reaction>
</comment>
<evidence type="ECO:0000256" key="5">
    <source>
        <dbReference type="ARBA" id="ARBA00022884"/>
    </source>
</evidence>
<dbReference type="InterPro" id="IPR001650">
    <property type="entry name" value="Helicase_C-like"/>
</dbReference>
<dbReference type="PROSITE" id="PS51194">
    <property type="entry name" value="HELICASE_CTER"/>
    <property type="match status" value="1"/>
</dbReference>
<dbReference type="InterPro" id="IPR027417">
    <property type="entry name" value="P-loop_NTPase"/>
</dbReference>
<keyword evidence="1 6" id="KW-0547">Nucleotide-binding</keyword>
<feature type="region of interest" description="Disordered" evidence="8">
    <location>
        <begin position="608"/>
        <end position="670"/>
    </location>
</feature>
<dbReference type="SUPFAM" id="SSF52540">
    <property type="entry name" value="P-loop containing nucleoside triphosphate hydrolases"/>
    <property type="match status" value="1"/>
</dbReference>
<name>A0A5B8MJY2_9CHLO</name>
<comment type="similarity">
    <text evidence="6">Belongs to the DEAD box helicase family.</text>
</comment>
<keyword evidence="2 6" id="KW-0378">Hydrolase</keyword>
<dbReference type="InterPro" id="IPR025313">
    <property type="entry name" value="SPB4-like_CTE"/>
</dbReference>
<keyword evidence="4 6" id="KW-0067">ATP-binding</keyword>
<dbReference type="SMART" id="SM00490">
    <property type="entry name" value="HELICc"/>
    <property type="match status" value="1"/>
</dbReference>
<dbReference type="GO" id="GO:0016887">
    <property type="term" value="F:ATP hydrolysis activity"/>
    <property type="evidence" value="ECO:0007669"/>
    <property type="project" value="RHEA"/>
</dbReference>
<dbReference type="SMART" id="SM01178">
    <property type="entry name" value="DUF4217"/>
    <property type="match status" value="1"/>
</dbReference>
<evidence type="ECO:0000256" key="3">
    <source>
        <dbReference type="ARBA" id="ARBA00022806"/>
    </source>
</evidence>
<evidence type="ECO:0000259" key="10">
    <source>
        <dbReference type="PROSITE" id="PS51194"/>
    </source>
</evidence>
<evidence type="ECO:0000256" key="1">
    <source>
        <dbReference type="ARBA" id="ARBA00022741"/>
    </source>
</evidence>
<proteinExistence type="inferred from homology"/>
<dbReference type="EC" id="3.6.4.13" evidence="7"/>
<comment type="domain">
    <text evidence="7">The Q motif is unique to and characteristic of the DEAD box family of RNA helicases and controls ATP binding and hydrolysis.</text>
</comment>
<dbReference type="InterPro" id="IPR014001">
    <property type="entry name" value="Helicase_ATP-bd"/>
</dbReference>
<evidence type="ECO:0000256" key="2">
    <source>
        <dbReference type="ARBA" id="ARBA00022801"/>
    </source>
</evidence>
<evidence type="ECO:0000256" key="7">
    <source>
        <dbReference type="RuleBase" id="RU365068"/>
    </source>
</evidence>
<feature type="region of interest" description="Disordered" evidence="8">
    <location>
        <begin position="466"/>
        <end position="586"/>
    </location>
</feature>
<evidence type="ECO:0000256" key="4">
    <source>
        <dbReference type="ARBA" id="ARBA00022840"/>
    </source>
</evidence>
<comment type="function">
    <text evidence="7">RNA helicase.</text>
</comment>
<dbReference type="STRING" id="1764295.A0A5B8MJY2"/>
<dbReference type="GO" id="GO:0003724">
    <property type="term" value="F:RNA helicase activity"/>
    <property type="evidence" value="ECO:0007669"/>
    <property type="project" value="UniProtKB-EC"/>
</dbReference>
<dbReference type="Proteomes" id="UP000316726">
    <property type="component" value="Chromosome 4"/>
</dbReference>
<dbReference type="OrthoDB" id="10259640at2759"/>
<evidence type="ECO:0000313" key="12">
    <source>
        <dbReference type="Proteomes" id="UP000316726"/>
    </source>
</evidence>
<evidence type="ECO:0000256" key="6">
    <source>
        <dbReference type="RuleBase" id="RU000492"/>
    </source>
</evidence>
<dbReference type="InterPro" id="IPR011545">
    <property type="entry name" value="DEAD/DEAH_box_helicase_dom"/>
</dbReference>
<evidence type="ECO:0000259" key="9">
    <source>
        <dbReference type="PROSITE" id="PS51192"/>
    </source>
</evidence>
<feature type="compositionally biased region" description="Acidic residues" evidence="8">
    <location>
        <begin position="646"/>
        <end position="656"/>
    </location>
</feature>
<dbReference type="CDD" id="cd18787">
    <property type="entry name" value="SF2_C_DEAD"/>
    <property type="match status" value="1"/>
</dbReference>
<dbReference type="PANTHER" id="PTHR24031">
    <property type="entry name" value="RNA HELICASE"/>
    <property type="match status" value="1"/>
</dbReference>
<organism evidence="11 12">
    <name type="scientific">Chloropicon primus</name>
    <dbReference type="NCBI Taxonomy" id="1764295"/>
    <lineage>
        <taxon>Eukaryota</taxon>
        <taxon>Viridiplantae</taxon>
        <taxon>Chlorophyta</taxon>
        <taxon>Chloropicophyceae</taxon>
        <taxon>Chloropicales</taxon>
        <taxon>Chloropicaceae</taxon>
        <taxon>Chloropicon</taxon>
    </lineage>
</organism>
<gene>
    <name evidence="11" type="ORF">A3770_04p32810</name>
</gene>
<feature type="compositionally biased region" description="Acidic residues" evidence="8">
    <location>
        <begin position="501"/>
        <end position="511"/>
    </location>
</feature>
<keyword evidence="5 7" id="KW-0694">RNA-binding</keyword>
<dbReference type="PROSITE" id="PS51192">
    <property type="entry name" value="HELICASE_ATP_BIND_1"/>
    <property type="match status" value="1"/>
</dbReference>
<feature type="domain" description="Helicase C-terminal" evidence="10">
    <location>
        <begin position="229"/>
        <end position="394"/>
    </location>
</feature>
<dbReference type="Pfam" id="PF00270">
    <property type="entry name" value="DEAD"/>
    <property type="match status" value="1"/>
</dbReference>
<dbReference type="Pfam" id="PF00271">
    <property type="entry name" value="Helicase_C"/>
    <property type="match status" value="1"/>
</dbReference>
<dbReference type="GO" id="GO:0003723">
    <property type="term" value="F:RNA binding"/>
    <property type="evidence" value="ECO:0007669"/>
    <property type="project" value="UniProtKB-UniRule"/>
</dbReference>
<dbReference type="CDD" id="cd17941">
    <property type="entry name" value="DEADc_DDX10"/>
    <property type="match status" value="1"/>
</dbReference>
<feature type="domain" description="Helicase ATP-binding" evidence="9">
    <location>
        <begin position="33"/>
        <end position="216"/>
    </location>
</feature>
<dbReference type="EMBL" id="CP031037">
    <property type="protein sequence ID" value="QDZ20763.1"/>
    <property type="molecule type" value="Genomic_DNA"/>
</dbReference>
<sequence>MEAGSSVSLSRETRFGLKACKYVSPTAVQREVLPHALGGRDVLCAAKTGSGKTLAFVIPVLEKLTAENWSARTDGIGALILTPTRELALQIFEEFRKVGKKHRFSVGLLIGGSGRKVLEEEKTRAGNLNILIATPGRLLQHMDETPYFDCGSMKILVLDEADRILDMGFRASLDAILENLPRGGTGDGRQTLLFSATQTKSVSDLARLNLSNPEYISIHADATVPTPVKLQQAFVECHCAQKLSVLWGFIKTHLKAKVLVFFSTCKQARFVSEAFSKLRPGVPLRCLHGHMKQMKRVAVYDYFSKTKEIVLFATDVASRGLDFPDVDWVIQFDCPDDIPTYIHRVGRTARYLSGGRSLMLLLPSEKPGMVANLAERKIPIKEIKINPQKHQDITQAMVALLAKWPELKDFAQSGLTSYVKSVFLSPSKDVFDVKKMDLRELSHSYGLANPPKLRFLKKAGISLGSSGLGEGGPGEKPGLAERPGRDDASHDDIGGFGGPSDESEESDDEDLLIVKRREIPEAELPDTKGVTSSKKKLKIRDGGLGKGKKIVFDDDGQATTPFERFAAPDDDKGEEDDGEGQGYRDAQERFNAARNRLKEGDVEDKKRVMELRKEKKREAKRKRREASGTAVESGPTLFQEAGEGYSEGESEEELEEGRESKKLALPTSLEDQEALALKLLNS</sequence>
<accession>A0A5B8MJY2</accession>
<dbReference type="Pfam" id="PF13959">
    <property type="entry name" value="CTE_SPB4"/>
    <property type="match status" value="1"/>
</dbReference>